<evidence type="ECO:0000313" key="2">
    <source>
        <dbReference type="EMBL" id="TFK28147.1"/>
    </source>
</evidence>
<feature type="compositionally biased region" description="Basic and acidic residues" evidence="1">
    <location>
        <begin position="212"/>
        <end position="222"/>
    </location>
</feature>
<name>A0A5C3L5T6_COPMA</name>
<sequence length="222" mass="23613">MSSNNNNMSGTVLPSNPIPIASARNRNRSFSMSSSASSSASSTSELPTPPSSSMNSQRISIPSPSNSPILSYFLAQSPTKSATTGTFPFRRSFGPSPVFEEEDPDKEPPVAAHARRASVTVANRFSGQPQTGPIPEALQDRGTGLLRRLSLSSGAFAKPDSNYSRGPPSPPPNTAQTMSPRDAPFVNKPRRSATISIDGSRPRRAPSPMGERILKGHFDGFN</sequence>
<feature type="compositionally biased region" description="Polar residues" evidence="1">
    <location>
        <begin position="120"/>
        <end position="131"/>
    </location>
</feature>
<evidence type="ECO:0000256" key="1">
    <source>
        <dbReference type="SAM" id="MobiDB-lite"/>
    </source>
</evidence>
<feature type="region of interest" description="Disordered" evidence="1">
    <location>
        <begin position="1"/>
        <end position="222"/>
    </location>
</feature>
<dbReference type="Proteomes" id="UP000307440">
    <property type="component" value="Unassembled WGS sequence"/>
</dbReference>
<feature type="compositionally biased region" description="Low complexity" evidence="1">
    <location>
        <begin position="59"/>
        <end position="71"/>
    </location>
</feature>
<dbReference type="AlphaFoldDB" id="A0A5C3L5T6"/>
<reference evidence="2 3" key="1">
    <citation type="journal article" date="2019" name="Nat. Ecol. Evol.">
        <title>Megaphylogeny resolves global patterns of mushroom evolution.</title>
        <authorList>
            <person name="Varga T."/>
            <person name="Krizsan K."/>
            <person name="Foldi C."/>
            <person name="Dima B."/>
            <person name="Sanchez-Garcia M."/>
            <person name="Sanchez-Ramirez S."/>
            <person name="Szollosi G.J."/>
            <person name="Szarkandi J.G."/>
            <person name="Papp V."/>
            <person name="Albert L."/>
            <person name="Andreopoulos W."/>
            <person name="Angelini C."/>
            <person name="Antonin V."/>
            <person name="Barry K.W."/>
            <person name="Bougher N.L."/>
            <person name="Buchanan P."/>
            <person name="Buyck B."/>
            <person name="Bense V."/>
            <person name="Catcheside P."/>
            <person name="Chovatia M."/>
            <person name="Cooper J."/>
            <person name="Damon W."/>
            <person name="Desjardin D."/>
            <person name="Finy P."/>
            <person name="Geml J."/>
            <person name="Haridas S."/>
            <person name="Hughes K."/>
            <person name="Justo A."/>
            <person name="Karasinski D."/>
            <person name="Kautmanova I."/>
            <person name="Kiss B."/>
            <person name="Kocsube S."/>
            <person name="Kotiranta H."/>
            <person name="LaButti K.M."/>
            <person name="Lechner B.E."/>
            <person name="Liimatainen K."/>
            <person name="Lipzen A."/>
            <person name="Lukacs Z."/>
            <person name="Mihaltcheva S."/>
            <person name="Morgado L.N."/>
            <person name="Niskanen T."/>
            <person name="Noordeloos M.E."/>
            <person name="Ohm R.A."/>
            <person name="Ortiz-Santana B."/>
            <person name="Ovrebo C."/>
            <person name="Racz N."/>
            <person name="Riley R."/>
            <person name="Savchenko A."/>
            <person name="Shiryaev A."/>
            <person name="Soop K."/>
            <person name="Spirin V."/>
            <person name="Szebenyi C."/>
            <person name="Tomsovsky M."/>
            <person name="Tulloss R.E."/>
            <person name="Uehling J."/>
            <person name="Grigoriev I.V."/>
            <person name="Vagvolgyi C."/>
            <person name="Papp T."/>
            <person name="Martin F.M."/>
            <person name="Miettinen O."/>
            <person name="Hibbett D.S."/>
            <person name="Nagy L.G."/>
        </authorList>
    </citation>
    <scope>NUCLEOTIDE SEQUENCE [LARGE SCALE GENOMIC DNA]</scope>
    <source>
        <strain evidence="2 3">CBS 121175</strain>
    </source>
</reference>
<feature type="compositionally biased region" description="Low complexity" evidence="1">
    <location>
        <begin position="22"/>
        <end position="46"/>
    </location>
</feature>
<gene>
    <name evidence="2" type="ORF">FA15DRAFT_653030</name>
</gene>
<keyword evidence="3" id="KW-1185">Reference proteome</keyword>
<feature type="compositionally biased region" description="Low complexity" evidence="1">
    <location>
        <begin position="141"/>
        <end position="154"/>
    </location>
</feature>
<proteinExistence type="predicted"/>
<evidence type="ECO:0000313" key="3">
    <source>
        <dbReference type="Proteomes" id="UP000307440"/>
    </source>
</evidence>
<feature type="compositionally biased region" description="Polar residues" evidence="1">
    <location>
        <begin position="1"/>
        <end position="14"/>
    </location>
</feature>
<dbReference type="OrthoDB" id="2554033at2759"/>
<protein>
    <submittedName>
        <fullName evidence="2">Uncharacterized protein</fullName>
    </submittedName>
</protein>
<accession>A0A5C3L5T6</accession>
<feature type="compositionally biased region" description="Polar residues" evidence="1">
    <location>
        <begin position="74"/>
        <end position="86"/>
    </location>
</feature>
<organism evidence="2 3">
    <name type="scientific">Coprinopsis marcescibilis</name>
    <name type="common">Agaric fungus</name>
    <name type="synonym">Psathyrella marcescibilis</name>
    <dbReference type="NCBI Taxonomy" id="230819"/>
    <lineage>
        <taxon>Eukaryota</taxon>
        <taxon>Fungi</taxon>
        <taxon>Dikarya</taxon>
        <taxon>Basidiomycota</taxon>
        <taxon>Agaricomycotina</taxon>
        <taxon>Agaricomycetes</taxon>
        <taxon>Agaricomycetidae</taxon>
        <taxon>Agaricales</taxon>
        <taxon>Agaricineae</taxon>
        <taxon>Psathyrellaceae</taxon>
        <taxon>Coprinopsis</taxon>
    </lineage>
</organism>
<dbReference type="EMBL" id="ML210158">
    <property type="protein sequence ID" value="TFK28147.1"/>
    <property type="molecule type" value="Genomic_DNA"/>
</dbReference>